<dbReference type="Pfam" id="PF08798">
    <property type="entry name" value="CRISPR_assoc"/>
    <property type="match status" value="1"/>
</dbReference>
<evidence type="ECO:0000313" key="1">
    <source>
        <dbReference type="EMBL" id="GHD16811.1"/>
    </source>
</evidence>
<dbReference type="RefSeq" id="WP_193517273.1">
    <property type="nucleotide sequence ID" value="NZ_BMXL01000002.1"/>
</dbReference>
<dbReference type="NCBIfam" id="TIGR01907">
    <property type="entry name" value="casE_Cse3"/>
    <property type="match status" value="1"/>
</dbReference>
<dbReference type="Proteomes" id="UP000654947">
    <property type="component" value="Unassembled WGS sequence"/>
</dbReference>
<dbReference type="AlphaFoldDB" id="A0A919CF85"/>
<dbReference type="InterPro" id="IPR010179">
    <property type="entry name" value="CRISPR-assoc_prot_Cse3"/>
</dbReference>
<organism evidence="1 2">
    <name type="scientific">Nocardiopsis kunsanensis</name>
    <dbReference type="NCBI Taxonomy" id="141693"/>
    <lineage>
        <taxon>Bacteria</taxon>
        <taxon>Bacillati</taxon>
        <taxon>Actinomycetota</taxon>
        <taxon>Actinomycetes</taxon>
        <taxon>Streptosporangiales</taxon>
        <taxon>Nocardiopsidaceae</taxon>
        <taxon>Nocardiopsis</taxon>
    </lineage>
</organism>
<dbReference type="CDD" id="cd09727">
    <property type="entry name" value="Cas6_I-E"/>
    <property type="match status" value="1"/>
</dbReference>
<sequence>MTLWLTRITPDPSSAQARSDLAGAGAIHRRLMSLLPPEELGASPRQAAGLLFRVEETRRGTSILVQSARELDPSQLPEGYGRMERRELSPLLDALAAGRPVRYRIVASPTKRIGRSELRGVKEKTIALRGAEAEDWWRKRAHEHGLEPRSLISQERPDATDGSRGRRIRHAAVLFQGVGTVADTEALRAAVERGIGRGKSHGCGLLSLAPMEVS</sequence>
<dbReference type="Gene3D" id="3.30.70.1200">
    <property type="entry name" value="Crispr-associated protein, domain 1"/>
    <property type="match status" value="1"/>
</dbReference>
<reference evidence="1 2" key="1">
    <citation type="journal article" date="2014" name="Int. J. Syst. Evol. Microbiol.">
        <title>Complete genome sequence of Corynebacterium casei LMG S-19264T (=DSM 44701T), isolated from a smear-ripened cheese.</title>
        <authorList>
            <consortium name="US DOE Joint Genome Institute (JGI-PGF)"/>
            <person name="Walter F."/>
            <person name="Albersmeier A."/>
            <person name="Kalinowski J."/>
            <person name="Ruckert C."/>
        </authorList>
    </citation>
    <scope>NUCLEOTIDE SEQUENCE [LARGE SCALE GENOMIC DNA]</scope>
    <source>
        <strain evidence="1 2">KCTC 19473</strain>
    </source>
</reference>
<keyword evidence="2" id="KW-1185">Reference proteome</keyword>
<gene>
    <name evidence="1" type="ORF">GCM10007147_05300</name>
</gene>
<evidence type="ECO:0000313" key="2">
    <source>
        <dbReference type="Proteomes" id="UP000654947"/>
    </source>
</evidence>
<dbReference type="SMART" id="SM01101">
    <property type="entry name" value="CRISPR_assoc"/>
    <property type="match status" value="1"/>
</dbReference>
<accession>A0A919CF85</accession>
<dbReference type="EMBL" id="BMXL01000002">
    <property type="protein sequence ID" value="GHD16811.1"/>
    <property type="molecule type" value="Genomic_DNA"/>
</dbReference>
<proteinExistence type="predicted"/>
<comment type="caution">
    <text evidence="1">The sequence shown here is derived from an EMBL/GenBank/DDBJ whole genome shotgun (WGS) entry which is preliminary data.</text>
</comment>
<dbReference type="SUPFAM" id="SSF117987">
    <property type="entry name" value="CRISPR-associated protein"/>
    <property type="match status" value="2"/>
</dbReference>
<protein>
    <submittedName>
        <fullName evidence="1">Type I-E CRISPR-associated protein Cas6/Cse3/CasE</fullName>
    </submittedName>
</protein>
<name>A0A919CF85_9ACTN</name>
<dbReference type="Gene3D" id="3.30.70.1210">
    <property type="entry name" value="Crispr-associated protein, domain 2"/>
    <property type="match status" value="1"/>
</dbReference>